<organism evidence="1 2">
    <name type="scientific">Blepharisma stoltei</name>
    <dbReference type="NCBI Taxonomy" id="1481888"/>
    <lineage>
        <taxon>Eukaryota</taxon>
        <taxon>Sar</taxon>
        <taxon>Alveolata</taxon>
        <taxon>Ciliophora</taxon>
        <taxon>Postciliodesmatophora</taxon>
        <taxon>Heterotrichea</taxon>
        <taxon>Heterotrichida</taxon>
        <taxon>Blepharismidae</taxon>
        <taxon>Blepharisma</taxon>
    </lineage>
</organism>
<name>A0AAU9K8Y0_9CILI</name>
<dbReference type="Proteomes" id="UP001162131">
    <property type="component" value="Unassembled WGS sequence"/>
</dbReference>
<reference evidence="1" key="1">
    <citation type="submission" date="2021-09" db="EMBL/GenBank/DDBJ databases">
        <authorList>
            <consortium name="AG Swart"/>
            <person name="Singh M."/>
            <person name="Singh A."/>
            <person name="Seah K."/>
            <person name="Emmerich C."/>
        </authorList>
    </citation>
    <scope>NUCLEOTIDE SEQUENCE</scope>
    <source>
        <strain evidence="1">ATCC30299</strain>
    </source>
</reference>
<sequence length="444" mass="51322">MQESFNLLNLSPDDLTLSLQDLQPIFSKMLIEGPGILHEFVTKLNNQHYALMSQFMTVFYETMRNSKQFQQQLFIEIESFCLFSQILLNKLIEIFPNLYIEFEKRLFEFLNGPSTIISNFALTILMQALAILEEERVSAIILSIWNEVKEMQSYDHIGVTRYLRLIAFSQVELKEKILGEIRLQNWKLAILLACNIGENGELSYQVRDLINEESPSELHIIYCTLLGNSYDELAVELFKVFVSKIWVTSSHKELTEMDCCAIIKYCQLSALQSSLSDFEVLKAVFATLNLCITNLAKFKSKEFLNSIILALENLSSASILEKYQPKFKGEFGKLIQALIKETCPILSSHLIISLEKMQNWGFSREYQRNPIILQRNELLQISENLVEMHKKSENQYFSPIIELQKLLGLPLLSELERNNSFFLAEAVEKIAQKIRENSESINSF</sequence>
<accession>A0AAU9K8Y0</accession>
<protein>
    <submittedName>
        <fullName evidence="1">Uncharacterized protein</fullName>
    </submittedName>
</protein>
<evidence type="ECO:0000313" key="2">
    <source>
        <dbReference type="Proteomes" id="UP001162131"/>
    </source>
</evidence>
<gene>
    <name evidence="1" type="ORF">BSTOLATCC_MIC63925</name>
</gene>
<dbReference type="EMBL" id="CAJZBQ010000062">
    <property type="protein sequence ID" value="CAG9335452.1"/>
    <property type="molecule type" value="Genomic_DNA"/>
</dbReference>
<evidence type="ECO:0000313" key="1">
    <source>
        <dbReference type="EMBL" id="CAG9335452.1"/>
    </source>
</evidence>
<dbReference type="AlphaFoldDB" id="A0AAU9K8Y0"/>
<keyword evidence="2" id="KW-1185">Reference proteome</keyword>
<comment type="caution">
    <text evidence="1">The sequence shown here is derived from an EMBL/GenBank/DDBJ whole genome shotgun (WGS) entry which is preliminary data.</text>
</comment>
<proteinExistence type="predicted"/>